<organism evidence="1">
    <name type="scientific">Orpheovirus IHUMI-LCC2</name>
    <dbReference type="NCBI Taxonomy" id="2023057"/>
    <lineage>
        <taxon>Viruses</taxon>
        <taxon>Varidnaviria</taxon>
        <taxon>Bamfordvirae</taxon>
        <taxon>Nucleocytoviricota</taxon>
        <taxon>Megaviricetes</taxon>
        <taxon>Pimascovirales</taxon>
        <taxon>Ocovirineae</taxon>
        <taxon>Orpheoviridae</taxon>
        <taxon>Alphaorpheovirus</taxon>
        <taxon>Alphaorpheovirus massiliense</taxon>
    </lineage>
</organism>
<evidence type="ECO:0000313" key="2">
    <source>
        <dbReference type="Proteomes" id="UP000236316"/>
    </source>
</evidence>
<dbReference type="RefSeq" id="YP_009449200.1">
    <property type="nucleotide sequence ID" value="NC_036594.1"/>
</dbReference>
<dbReference type="Proteomes" id="UP000236316">
    <property type="component" value="Segment"/>
</dbReference>
<proteinExistence type="predicted"/>
<evidence type="ECO:0000313" key="1">
    <source>
        <dbReference type="EMBL" id="SNW62898.1"/>
    </source>
</evidence>
<dbReference type="OrthoDB" id="27505at10239"/>
<sequence>MSSKYLESVPHSVFNVCNVEVGKGGGFKIPVQQLMNNKLSASEKLDSYSNSEVSFDCEYVASNLLPGFTSVDSRDVHPLVQTIYSPSSLAERKRDSRRREWNSHQVVMLSPDDIWLTIAARLRSTRGVLANMLLKMPKN</sequence>
<reference evidence="1" key="1">
    <citation type="submission" date="2017-08" db="EMBL/GenBank/DDBJ databases">
        <authorList>
            <consortium name="Urmite Genomes"/>
        </authorList>
    </citation>
    <scope>NUCLEOTIDE SEQUENCE [LARGE SCALE GENOMIC DNA]</scope>
    <source>
        <strain evidence="1">IHUMI-LCC2</strain>
    </source>
</reference>
<keyword evidence="2" id="KW-1185">Reference proteome</keyword>
<name>A0A2I2L5S5_9VIRU</name>
<gene>
    <name evidence="1" type="ORF">ORPV_994</name>
</gene>
<dbReference type="GeneID" id="35382843"/>
<protein>
    <submittedName>
        <fullName evidence="1">Uncharacterized protein</fullName>
    </submittedName>
</protein>
<dbReference type="EMBL" id="LT906555">
    <property type="protein sequence ID" value="SNW62898.1"/>
    <property type="molecule type" value="Genomic_DNA"/>
</dbReference>
<accession>A0A2I2L5S5</accession>
<dbReference type="KEGG" id="vg:35382843"/>